<evidence type="ECO:0000313" key="9">
    <source>
        <dbReference type="Proteomes" id="UP000253664"/>
    </source>
</evidence>
<feature type="compositionally biased region" description="Basic and acidic residues" evidence="6">
    <location>
        <begin position="131"/>
        <end position="141"/>
    </location>
</feature>
<organism evidence="8 9">
    <name type="scientific">Ophiocordyceps polyrhachis-furcata BCC 54312</name>
    <dbReference type="NCBI Taxonomy" id="1330021"/>
    <lineage>
        <taxon>Eukaryota</taxon>
        <taxon>Fungi</taxon>
        <taxon>Dikarya</taxon>
        <taxon>Ascomycota</taxon>
        <taxon>Pezizomycotina</taxon>
        <taxon>Sordariomycetes</taxon>
        <taxon>Hypocreomycetidae</taxon>
        <taxon>Hypocreales</taxon>
        <taxon>Ophiocordycipitaceae</taxon>
        <taxon>Ophiocordyceps</taxon>
    </lineage>
</organism>
<evidence type="ECO:0000256" key="6">
    <source>
        <dbReference type="SAM" id="MobiDB-lite"/>
    </source>
</evidence>
<dbReference type="Gene3D" id="1.20.1270.60">
    <property type="entry name" value="Arfaptin homology (AH) domain/BAR domain"/>
    <property type="match status" value="1"/>
</dbReference>
<dbReference type="GO" id="GO:0005768">
    <property type="term" value="C:endosome"/>
    <property type="evidence" value="ECO:0007669"/>
    <property type="project" value="TreeGrafter"/>
</dbReference>
<gene>
    <name evidence="8" type="ORF">L249_8937</name>
</gene>
<keyword evidence="3" id="KW-0175">Coiled coil</keyword>
<comment type="caution">
    <text evidence="8">The sequence shown here is derived from an EMBL/GenBank/DDBJ whole genome shotgun (WGS) entry which is preliminary data.</text>
</comment>
<feature type="region of interest" description="Disordered" evidence="6">
    <location>
        <begin position="954"/>
        <end position="992"/>
    </location>
</feature>
<dbReference type="CDD" id="cd06891">
    <property type="entry name" value="PX_Vps17p"/>
    <property type="match status" value="1"/>
</dbReference>
<feature type="compositionally biased region" description="Polar residues" evidence="6">
    <location>
        <begin position="482"/>
        <end position="495"/>
    </location>
</feature>
<dbReference type="GO" id="GO:0005829">
    <property type="term" value="C:cytosol"/>
    <property type="evidence" value="ECO:0007669"/>
    <property type="project" value="GOC"/>
</dbReference>
<dbReference type="InterPro" id="IPR001683">
    <property type="entry name" value="PX_dom"/>
</dbReference>
<proteinExistence type="inferred from homology"/>
<dbReference type="Proteomes" id="UP000253664">
    <property type="component" value="Unassembled WGS sequence"/>
</dbReference>
<feature type="domain" description="PX" evidence="7">
    <location>
        <begin position="590"/>
        <end position="702"/>
    </location>
</feature>
<dbReference type="InterPro" id="IPR036871">
    <property type="entry name" value="PX_dom_sf"/>
</dbReference>
<keyword evidence="2" id="KW-0653">Protein transport</keyword>
<evidence type="ECO:0000256" key="4">
    <source>
        <dbReference type="ARBA" id="ARBA00060860"/>
    </source>
</evidence>
<dbReference type="Pfam" id="PF25545">
    <property type="entry name" value="DUF7924"/>
    <property type="match status" value="1"/>
</dbReference>
<evidence type="ECO:0000313" key="8">
    <source>
        <dbReference type="EMBL" id="RCI08452.1"/>
    </source>
</evidence>
<keyword evidence="9" id="KW-1185">Reference proteome</keyword>
<dbReference type="InterPro" id="IPR015404">
    <property type="entry name" value="Vps5_C"/>
</dbReference>
<dbReference type="FunFam" id="3.30.1520.10:FF:000034">
    <property type="entry name" value="Vacuolar protein sorting-associated protein 17"/>
    <property type="match status" value="1"/>
</dbReference>
<feature type="compositionally biased region" description="Polar residues" evidence="6">
    <location>
        <begin position="116"/>
        <end position="129"/>
    </location>
</feature>
<dbReference type="Gene3D" id="3.30.1520.10">
    <property type="entry name" value="Phox-like domain"/>
    <property type="match status" value="1"/>
</dbReference>
<protein>
    <recommendedName>
        <fullName evidence="5">Vacuolar protein sorting-associated protein 17</fullName>
    </recommendedName>
</protein>
<dbReference type="STRING" id="1330021.A0A367L2K8"/>
<dbReference type="InterPro" id="IPR037907">
    <property type="entry name" value="Vps17_PX"/>
</dbReference>
<dbReference type="Pfam" id="PF09325">
    <property type="entry name" value="Vps5"/>
    <property type="match status" value="1"/>
</dbReference>
<name>A0A367L2K8_9HYPO</name>
<comment type="similarity">
    <text evidence="4">Belongs to the VPS17 family.</text>
</comment>
<dbReference type="EMBL" id="LKCN02000019">
    <property type="protein sequence ID" value="RCI08452.1"/>
    <property type="molecule type" value="Genomic_DNA"/>
</dbReference>
<evidence type="ECO:0000256" key="1">
    <source>
        <dbReference type="ARBA" id="ARBA00022448"/>
    </source>
</evidence>
<feature type="compositionally biased region" description="Pro residues" evidence="6">
    <location>
        <begin position="505"/>
        <end position="514"/>
    </location>
</feature>
<dbReference type="GO" id="GO:0032266">
    <property type="term" value="F:phosphatidylinositol-3-phosphate binding"/>
    <property type="evidence" value="ECO:0007669"/>
    <property type="project" value="TreeGrafter"/>
</dbReference>
<dbReference type="InterPro" id="IPR027267">
    <property type="entry name" value="AH/BAR_dom_sf"/>
</dbReference>
<dbReference type="SUPFAM" id="SSF64268">
    <property type="entry name" value="PX domain"/>
    <property type="match status" value="1"/>
</dbReference>
<evidence type="ECO:0000256" key="2">
    <source>
        <dbReference type="ARBA" id="ARBA00022927"/>
    </source>
</evidence>
<dbReference type="PANTHER" id="PTHR47433">
    <property type="entry name" value="VACUOLAR PROTEIN SORTING-ASSOCIATED PROTEIN 17"/>
    <property type="match status" value="1"/>
</dbReference>
<feature type="compositionally biased region" description="Polar residues" evidence="6">
    <location>
        <begin position="1"/>
        <end position="11"/>
    </location>
</feature>
<feature type="region of interest" description="Disordered" evidence="6">
    <location>
        <begin position="115"/>
        <end position="142"/>
    </location>
</feature>
<accession>A0A367L2K8</accession>
<feature type="region of interest" description="Disordered" evidence="6">
    <location>
        <begin position="1"/>
        <end position="49"/>
    </location>
</feature>
<evidence type="ECO:0000259" key="7">
    <source>
        <dbReference type="SMART" id="SM00312"/>
    </source>
</evidence>
<dbReference type="GO" id="GO:0042147">
    <property type="term" value="P:retrograde transport, endosome to Golgi"/>
    <property type="evidence" value="ECO:0007669"/>
    <property type="project" value="TreeGrafter"/>
</dbReference>
<dbReference type="AlphaFoldDB" id="A0A367L2K8"/>
<dbReference type="FunFam" id="1.20.1270.60:FF:000046">
    <property type="entry name" value="Vacuolar protein sorting-associated protein 17"/>
    <property type="match status" value="1"/>
</dbReference>
<feature type="compositionally biased region" description="Low complexity" evidence="6">
    <location>
        <begin position="567"/>
        <end position="579"/>
    </location>
</feature>
<evidence type="ECO:0000256" key="3">
    <source>
        <dbReference type="ARBA" id="ARBA00023054"/>
    </source>
</evidence>
<dbReference type="OrthoDB" id="9976382at2759"/>
<reference evidence="8 9" key="1">
    <citation type="journal article" date="2015" name="BMC Genomics">
        <title>Insights from the genome of Ophiocordyceps polyrhachis-furcata to pathogenicity and host specificity in insect fungi.</title>
        <authorList>
            <person name="Wichadakul D."/>
            <person name="Kobmoo N."/>
            <person name="Ingsriswang S."/>
            <person name="Tangphatsornruang S."/>
            <person name="Chantasingh D."/>
            <person name="Luangsa-ard J.J."/>
            <person name="Eurwilaichitr L."/>
        </authorList>
    </citation>
    <scope>NUCLEOTIDE SEQUENCE [LARGE SCALE GENOMIC DNA]</scope>
    <source>
        <strain evidence="8 9">BCC 54312</strain>
    </source>
</reference>
<dbReference type="Pfam" id="PF00787">
    <property type="entry name" value="PX"/>
    <property type="match status" value="1"/>
</dbReference>
<dbReference type="InterPro" id="IPR053055">
    <property type="entry name" value="VPS17"/>
</dbReference>
<keyword evidence="1" id="KW-0813">Transport</keyword>
<dbReference type="SMART" id="SM00312">
    <property type="entry name" value="PX"/>
    <property type="match status" value="1"/>
</dbReference>
<dbReference type="GO" id="GO:0030905">
    <property type="term" value="C:retromer, tubulation complex"/>
    <property type="evidence" value="ECO:0007669"/>
    <property type="project" value="TreeGrafter"/>
</dbReference>
<evidence type="ECO:0000256" key="5">
    <source>
        <dbReference type="ARBA" id="ARBA00073022"/>
    </source>
</evidence>
<feature type="region of interest" description="Disordered" evidence="6">
    <location>
        <begin position="442"/>
        <end position="592"/>
    </location>
</feature>
<sequence length="1057" mass="116666">MTLVQAQSQSADGKKGCIMSAAPTDEATTIKEDSSQQRGTKRPFDALDRDLDVLQEQPRPSLGVQPVEGASDGLVKYDRSHIYEPIAFWARKGQWPQRYLQPDISDMAHLLARSKPPSSYYQSSATSPGMRSDEKPRRDKSVSYQDPRYVILLRTEGTFMMESQLGIANASRTSIKTLMEANHDHDVPRDSLFRDDVFRVACQRIDNKNEARVIRDITPLIVPSAESFSTFGAAHLDILTETVNEGWNNSVPLTETRPQPDYSVGFKREAFTHDQLQKLSPFIGRFLSGDQSFFMGTYYQYFPFLTCEVNSSATGLEVADRQNAHSMTLAARAVVELFRLVKREDEVHRQLLAFSISHDSCSVRIYGCYPVLVGKKTEYYRHTIHKFDFTALDGKEKWTAYRFTKNVYDIWMPKHFKSICSALDQLNFSVFSFSETGFRQPLVGRGASPSGVEPAPEDNRSGNMDYGASIHQADDPAGASPWGNSPMSSPQQNRSGFEDVAADPPQFPFSPQSPPNGDFQPPAAPIEDSLRAEGENEAAEATVASPERGADPFPGAMPSPKPPGEEASSSTASTQTASAKQPPKSSLPQPRLQAKITGLERTGKKDPILRFDIHTNLPRFRTTQYRDVRRLHSEFVKLAEHLISANPEALVPAVPPPVTAAGAGTEEDETRVKSTMQRWFNYVSSNELLMKDDEMILFVESDFGYSPMVKMKQPATGVRRKILKQFAPPPDDTPELASARPTVKLFYLGTMDAGHKVDKMVKARRGLGLAESDFGVKLGTMHVQEPHPGLAHAFRKLGKIIQTVGDYHAAQATAEAATIGDAFQYHSQDSFIVKESLTNRQILTREFLQAQEATRSRLNAADRLKGGSSVRRDKVDEAIAALDEARQAETALFAKTTRVTHNLVLERRKWFARTAADLRLAVRDYVIRQIEAERRTLAVLETVRPDIRSIDASGGLSRLGRESNPRAAIRRSTLAASQGPKGDAWSGVPRRSDASSRAVSASFVAKAGEEGGDADGQSSDAALVASGLLLSPGVSNEDDEDRIDARNAASRLATSTF</sequence>
<dbReference type="PANTHER" id="PTHR47433:SF1">
    <property type="entry name" value="VACUOLAR PROTEIN SORTING-ASSOCIATED PROTEIN 17"/>
    <property type="match status" value="1"/>
</dbReference>
<dbReference type="InterPro" id="IPR057684">
    <property type="entry name" value="DUF7924"/>
</dbReference>
<dbReference type="GO" id="GO:0006886">
    <property type="term" value="P:intracellular protein transport"/>
    <property type="evidence" value="ECO:0007669"/>
    <property type="project" value="TreeGrafter"/>
</dbReference>